<protein>
    <submittedName>
        <fullName evidence="6">Uncharacterized protein</fullName>
    </submittedName>
</protein>
<dbReference type="InterPro" id="IPR018499">
    <property type="entry name" value="Tetraspanin/Peripherin"/>
</dbReference>
<keyword evidence="5" id="KW-1185">Reference proteome</keyword>
<comment type="subcellular location">
    <subcellularLocation>
        <location evidence="1">Membrane</location>
        <topology evidence="1">Multi-pass membrane protein</topology>
    </subcellularLocation>
</comment>
<evidence type="ECO:0000256" key="1">
    <source>
        <dbReference type="ARBA" id="ARBA00004141"/>
    </source>
</evidence>
<evidence type="ECO:0000313" key="5">
    <source>
        <dbReference type="Proteomes" id="UP000887565"/>
    </source>
</evidence>
<dbReference type="OMA" id="TMMENYK"/>
<accession>A0A915LDF5</accession>
<dbReference type="Gene3D" id="1.10.1450.10">
    <property type="entry name" value="Tetraspanin"/>
    <property type="match status" value="1"/>
</dbReference>
<evidence type="ECO:0000256" key="2">
    <source>
        <dbReference type="ARBA" id="ARBA00022692"/>
    </source>
</evidence>
<keyword evidence="4" id="KW-0472">Membrane</keyword>
<dbReference type="SUPFAM" id="SSF48652">
    <property type="entry name" value="Tetraspanin"/>
    <property type="match status" value="1"/>
</dbReference>
<reference evidence="6" key="1">
    <citation type="submission" date="2022-11" db="UniProtKB">
        <authorList>
            <consortium name="WormBaseParasite"/>
        </authorList>
    </citation>
    <scope>IDENTIFICATION</scope>
</reference>
<organism evidence="5 6">
    <name type="scientific">Romanomermis culicivorax</name>
    <name type="common">Nematode worm</name>
    <dbReference type="NCBI Taxonomy" id="13658"/>
    <lineage>
        <taxon>Eukaryota</taxon>
        <taxon>Metazoa</taxon>
        <taxon>Ecdysozoa</taxon>
        <taxon>Nematoda</taxon>
        <taxon>Enoplea</taxon>
        <taxon>Dorylaimia</taxon>
        <taxon>Mermithida</taxon>
        <taxon>Mermithoidea</taxon>
        <taxon>Mermithidae</taxon>
        <taxon>Romanomermis</taxon>
    </lineage>
</organism>
<dbReference type="Proteomes" id="UP000887565">
    <property type="component" value="Unplaced"/>
</dbReference>
<dbReference type="GO" id="GO:0016020">
    <property type="term" value="C:membrane"/>
    <property type="evidence" value="ECO:0007669"/>
    <property type="project" value="UniProtKB-SubCell"/>
</dbReference>
<evidence type="ECO:0000256" key="4">
    <source>
        <dbReference type="ARBA" id="ARBA00023136"/>
    </source>
</evidence>
<evidence type="ECO:0000313" key="6">
    <source>
        <dbReference type="WBParaSite" id="nRc.2.0.1.t48358-RA"/>
    </source>
</evidence>
<dbReference type="AlphaFoldDB" id="A0A915LDF5"/>
<dbReference type="Pfam" id="PF00335">
    <property type="entry name" value="Tetraspanin"/>
    <property type="match status" value="1"/>
</dbReference>
<dbReference type="WBParaSite" id="nRc.2.0.1.t48358-RA">
    <property type="protein sequence ID" value="nRc.2.0.1.t48358-RA"/>
    <property type="gene ID" value="nRc.2.0.1.g48358"/>
</dbReference>
<evidence type="ECO:0000256" key="3">
    <source>
        <dbReference type="ARBA" id="ARBA00022989"/>
    </source>
</evidence>
<dbReference type="InterPro" id="IPR008952">
    <property type="entry name" value="Tetraspanin_EC2_sf"/>
</dbReference>
<keyword evidence="2" id="KW-0812">Transmembrane</keyword>
<name>A0A915LDF5_ROMCU</name>
<keyword evidence="3" id="KW-1133">Transmembrane helix</keyword>
<proteinExistence type="predicted"/>
<sequence length="86" mass="9996">MEISAGILAYVYSDNMEIGLRENFRNSLQNYYALDDDVTKAVDSLHRKYGCCGAVDFKDWRHSAWYNKTNLGKIDHQLLQYNNSNL</sequence>